<evidence type="ECO:0000256" key="3">
    <source>
        <dbReference type="ARBA" id="ARBA00023125"/>
    </source>
</evidence>
<evidence type="ECO:0000256" key="1">
    <source>
        <dbReference type="ARBA" id="ARBA00022491"/>
    </source>
</evidence>
<dbReference type="PROSITE" id="PS01081">
    <property type="entry name" value="HTH_TETR_1"/>
    <property type="match status" value="1"/>
</dbReference>
<dbReference type="PANTHER" id="PTHR47506:SF10">
    <property type="entry name" value="TRANSCRIPTIONAL REGULATORY PROTEIN"/>
    <property type="match status" value="1"/>
</dbReference>
<dbReference type="EMBL" id="JFHC01000146">
    <property type="protein sequence ID" value="KDR37741.1"/>
    <property type="molecule type" value="Genomic_DNA"/>
</dbReference>
<dbReference type="Pfam" id="PF16925">
    <property type="entry name" value="TetR_C_13"/>
    <property type="match status" value="1"/>
</dbReference>
<dbReference type="GO" id="GO:0003677">
    <property type="term" value="F:DNA binding"/>
    <property type="evidence" value="ECO:0007669"/>
    <property type="project" value="UniProtKB-UniRule"/>
</dbReference>
<sequence length="207" mass="22462">MEIKTSNRVAKPGVRGRPREFDVGDALDKAISVFCERGFHGASIEDLSATMTLTVGSIYKAFKDKRGIFLAALDRHNAMRDSQLRDAVAPARSGRDRLRAALLFYVDLSHGSVGKSGCLMIASAMELASSEPEVAARASDLLRRRETYVNTLLEQGQRDGSISPSVDRKGASHMIVCILQGMRVVGKTGSSRRDLLGAVEAVMKSLH</sequence>
<evidence type="ECO:0000259" key="6">
    <source>
        <dbReference type="PROSITE" id="PS50977"/>
    </source>
</evidence>
<reference evidence="7 8" key="1">
    <citation type="submission" date="2014-03" db="EMBL/GenBank/DDBJ databases">
        <title>Draft Genome Sequences of Four Burkholderia Strains.</title>
        <authorList>
            <person name="Liu X.Y."/>
            <person name="Li C.X."/>
            <person name="Xu J.H."/>
        </authorList>
    </citation>
    <scope>NUCLEOTIDE SEQUENCE [LARGE SCALE GENOMIC DNA]</scope>
    <source>
        <strain evidence="7 8">DSM 50014</strain>
    </source>
</reference>
<dbReference type="Gene3D" id="1.10.357.10">
    <property type="entry name" value="Tetracycline Repressor, domain 2"/>
    <property type="match status" value="1"/>
</dbReference>
<protein>
    <submittedName>
        <fullName evidence="7">Transcriptional regulator</fullName>
    </submittedName>
</protein>
<dbReference type="PROSITE" id="PS50977">
    <property type="entry name" value="HTH_TETR_2"/>
    <property type="match status" value="1"/>
</dbReference>
<keyword evidence="4" id="KW-0804">Transcription</keyword>
<accession>A0A069PKB0</accession>
<name>A0A069PKB0_9BURK</name>
<evidence type="ECO:0000256" key="2">
    <source>
        <dbReference type="ARBA" id="ARBA00023015"/>
    </source>
</evidence>
<gene>
    <name evidence="7" type="ORF">BG61_07900</name>
</gene>
<keyword evidence="1" id="KW-0678">Repressor</keyword>
<keyword evidence="2" id="KW-0805">Transcription regulation</keyword>
<dbReference type="InterPro" id="IPR036271">
    <property type="entry name" value="Tet_transcr_reg_TetR-rel_C_sf"/>
</dbReference>
<dbReference type="PANTHER" id="PTHR47506">
    <property type="entry name" value="TRANSCRIPTIONAL REGULATORY PROTEIN"/>
    <property type="match status" value="1"/>
</dbReference>
<organism evidence="7 8">
    <name type="scientific">Caballeronia glathei</name>
    <dbReference type="NCBI Taxonomy" id="60547"/>
    <lineage>
        <taxon>Bacteria</taxon>
        <taxon>Pseudomonadati</taxon>
        <taxon>Pseudomonadota</taxon>
        <taxon>Betaproteobacteria</taxon>
        <taxon>Burkholderiales</taxon>
        <taxon>Burkholderiaceae</taxon>
        <taxon>Caballeronia</taxon>
    </lineage>
</organism>
<dbReference type="InterPro" id="IPR001647">
    <property type="entry name" value="HTH_TetR"/>
</dbReference>
<comment type="caution">
    <text evidence="7">The sequence shown here is derived from an EMBL/GenBank/DDBJ whole genome shotgun (WGS) entry which is preliminary data.</text>
</comment>
<dbReference type="RefSeq" id="WP_035940236.1">
    <property type="nucleotide sequence ID" value="NZ_CADFFX010000075.1"/>
</dbReference>
<keyword evidence="8" id="KW-1185">Reference proteome</keyword>
<dbReference type="InterPro" id="IPR011075">
    <property type="entry name" value="TetR_C"/>
</dbReference>
<dbReference type="Proteomes" id="UP000027466">
    <property type="component" value="Unassembled WGS sequence"/>
</dbReference>
<evidence type="ECO:0000256" key="4">
    <source>
        <dbReference type="ARBA" id="ARBA00023163"/>
    </source>
</evidence>
<keyword evidence="3 5" id="KW-0238">DNA-binding</keyword>
<evidence type="ECO:0000313" key="7">
    <source>
        <dbReference type="EMBL" id="KDR37741.1"/>
    </source>
</evidence>
<dbReference type="InterPro" id="IPR009057">
    <property type="entry name" value="Homeodomain-like_sf"/>
</dbReference>
<dbReference type="SUPFAM" id="SSF48498">
    <property type="entry name" value="Tetracyclin repressor-like, C-terminal domain"/>
    <property type="match status" value="1"/>
</dbReference>
<evidence type="ECO:0000256" key="5">
    <source>
        <dbReference type="PROSITE-ProRule" id="PRU00335"/>
    </source>
</evidence>
<proteinExistence type="predicted"/>
<dbReference type="AlphaFoldDB" id="A0A069PKB0"/>
<feature type="DNA-binding region" description="H-T-H motif" evidence="5">
    <location>
        <begin position="43"/>
        <end position="62"/>
    </location>
</feature>
<dbReference type="Pfam" id="PF00440">
    <property type="entry name" value="TetR_N"/>
    <property type="match status" value="1"/>
</dbReference>
<feature type="domain" description="HTH tetR-type" evidence="6">
    <location>
        <begin position="20"/>
        <end position="80"/>
    </location>
</feature>
<dbReference type="SUPFAM" id="SSF46689">
    <property type="entry name" value="Homeodomain-like"/>
    <property type="match status" value="1"/>
</dbReference>
<dbReference type="InterPro" id="IPR023772">
    <property type="entry name" value="DNA-bd_HTH_TetR-type_CS"/>
</dbReference>
<evidence type="ECO:0000313" key="8">
    <source>
        <dbReference type="Proteomes" id="UP000027466"/>
    </source>
</evidence>